<keyword evidence="2" id="KW-1185">Reference proteome</keyword>
<organism evidence="1 2">
    <name type="scientific">Pleurodeles waltl</name>
    <name type="common">Iberian ribbed newt</name>
    <dbReference type="NCBI Taxonomy" id="8319"/>
    <lineage>
        <taxon>Eukaryota</taxon>
        <taxon>Metazoa</taxon>
        <taxon>Chordata</taxon>
        <taxon>Craniata</taxon>
        <taxon>Vertebrata</taxon>
        <taxon>Euteleostomi</taxon>
        <taxon>Amphibia</taxon>
        <taxon>Batrachia</taxon>
        <taxon>Caudata</taxon>
        <taxon>Salamandroidea</taxon>
        <taxon>Salamandridae</taxon>
        <taxon>Pleurodelinae</taxon>
        <taxon>Pleurodeles</taxon>
    </lineage>
</organism>
<protein>
    <submittedName>
        <fullName evidence="1">Uncharacterized protein</fullName>
    </submittedName>
</protein>
<proteinExistence type="predicted"/>
<dbReference type="Proteomes" id="UP001066276">
    <property type="component" value="Chromosome 2_2"/>
</dbReference>
<gene>
    <name evidence="1" type="ORF">NDU88_001187</name>
</gene>
<reference evidence="1" key="1">
    <citation type="journal article" date="2022" name="bioRxiv">
        <title>Sequencing and chromosome-scale assembly of the giantPleurodeles waltlgenome.</title>
        <authorList>
            <person name="Brown T."/>
            <person name="Elewa A."/>
            <person name="Iarovenko S."/>
            <person name="Subramanian E."/>
            <person name="Araus A.J."/>
            <person name="Petzold A."/>
            <person name="Susuki M."/>
            <person name="Suzuki K.-i.T."/>
            <person name="Hayashi T."/>
            <person name="Toyoda A."/>
            <person name="Oliveira C."/>
            <person name="Osipova E."/>
            <person name="Leigh N.D."/>
            <person name="Simon A."/>
            <person name="Yun M.H."/>
        </authorList>
    </citation>
    <scope>NUCLEOTIDE SEQUENCE</scope>
    <source>
        <strain evidence="1">20211129_DDA</strain>
        <tissue evidence="1">Liver</tissue>
    </source>
</reference>
<evidence type="ECO:0000313" key="2">
    <source>
        <dbReference type="Proteomes" id="UP001066276"/>
    </source>
</evidence>
<dbReference type="EMBL" id="JANPWB010000004">
    <property type="protein sequence ID" value="KAJ1191873.1"/>
    <property type="molecule type" value="Genomic_DNA"/>
</dbReference>
<evidence type="ECO:0000313" key="1">
    <source>
        <dbReference type="EMBL" id="KAJ1191873.1"/>
    </source>
</evidence>
<sequence>MVARTHLQKVRASGRHQGLLEGHWLRPGPAARSCSHPLCSASGCRAGSFTAPVAVLRHHWLRLRSSAHGTASVIAGAIRGLLHSSTSVCSATPAGALLVPMRPCQPRTITTGLGHAPRPVTQSLQLLPPAMCTVPGPMGFTRFPDCTHPLPLVCGCLW</sequence>
<name>A0AAV7UVG0_PLEWA</name>
<accession>A0AAV7UVG0</accession>
<comment type="caution">
    <text evidence="1">The sequence shown here is derived from an EMBL/GenBank/DDBJ whole genome shotgun (WGS) entry which is preliminary data.</text>
</comment>
<dbReference type="AlphaFoldDB" id="A0AAV7UVG0"/>